<evidence type="ECO:0000313" key="1">
    <source>
        <dbReference type="EMBL" id="KZP30358.1"/>
    </source>
</evidence>
<accession>A0A166T8Y8</accession>
<keyword evidence="2" id="KW-1185">Reference proteome</keyword>
<dbReference type="EMBL" id="KV417494">
    <property type="protein sequence ID" value="KZP30358.1"/>
    <property type="molecule type" value="Genomic_DNA"/>
</dbReference>
<dbReference type="AlphaFoldDB" id="A0A166T8Y8"/>
<reference evidence="1 2" key="1">
    <citation type="journal article" date="2016" name="Mol. Biol. Evol.">
        <title>Comparative Genomics of Early-Diverging Mushroom-Forming Fungi Provides Insights into the Origins of Lignocellulose Decay Capabilities.</title>
        <authorList>
            <person name="Nagy L.G."/>
            <person name="Riley R."/>
            <person name="Tritt A."/>
            <person name="Adam C."/>
            <person name="Daum C."/>
            <person name="Floudas D."/>
            <person name="Sun H."/>
            <person name="Yadav J.S."/>
            <person name="Pangilinan J."/>
            <person name="Larsson K.H."/>
            <person name="Matsuura K."/>
            <person name="Barry K."/>
            <person name="Labutti K."/>
            <person name="Kuo R."/>
            <person name="Ohm R.A."/>
            <person name="Bhattacharya S.S."/>
            <person name="Shirouzu T."/>
            <person name="Yoshinaga Y."/>
            <person name="Martin F.M."/>
            <person name="Grigoriev I.V."/>
            <person name="Hibbett D.S."/>
        </authorList>
    </citation>
    <scope>NUCLEOTIDE SEQUENCE [LARGE SCALE GENOMIC DNA]</scope>
    <source>
        <strain evidence="1 2">CBS 109695</strain>
    </source>
</reference>
<evidence type="ECO:0000313" key="2">
    <source>
        <dbReference type="Proteomes" id="UP000076532"/>
    </source>
</evidence>
<proteinExistence type="predicted"/>
<name>A0A166T8Y8_9AGAM</name>
<gene>
    <name evidence="1" type="ORF">FIBSPDRAFT_884269</name>
</gene>
<dbReference type="Proteomes" id="UP000076532">
    <property type="component" value="Unassembled WGS sequence"/>
</dbReference>
<protein>
    <submittedName>
        <fullName evidence="1">Uncharacterized protein</fullName>
    </submittedName>
</protein>
<sequence length="356" mass="39731">METVVSSIGIATNYILGALNEPLSWHTLSPAISSTLSGIPAQSEMISENLIHGSTVLRASIRRSLVQFQGQHRENNWGRLSGEGKALTCNRLTGEDIPITNTNTTPTTFDTLGVKELPRLLSRVGSEDELNNVIRHIEDMLEDVKKVAESRVVGLDMGMKGISDCINKGMDWMEGELGKLSVATNQARDVMTAKVASISSTHTALNAVNTTHWWRYTQPLLGLRLALTALNVLFPRQCQCCSPVHSLPLLRHHKRLWHQGQHPLSPLTDPAMDTDVLVVWVLTILPESEHNFHASVITSTRQGLHVRVSMMSNHMVNHLVVRWDECNLLKDMHHMLTIRMVDQRDEAYNHLFGSGN</sequence>
<organism evidence="1 2">
    <name type="scientific">Athelia psychrophila</name>
    <dbReference type="NCBI Taxonomy" id="1759441"/>
    <lineage>
        <taxon>Eukaryota</taxon>
        <taxon>Fungi</taxon>
        <taxon>Dikarya</taxon>
        <taxon>Basidiomycota</taxon>
        <taxon>Agaricomycotina</taxon>
        <taxon>Agaricomycetes</taxon>
        <taxon>Agaricomycetidae</taxon>
        <taxon>Atheliales</taxon>
        <taxon>Atheliaceae</taxon>
        <taxon>Athelia</taxon>
    </lineage>
</organism>